<gene>
    <name evidence="2" type="ORF">QE152_g19036</name>
</gene>
<feature type="compositionally biased region" description="Polar residues" evidence="1">
    <location>
        <begin position="644"/>
        <end position="668"/>
    </location>
</feature>
<dbReference type="Proteomes" id="UP001458880">
    <property type="component" value="Unassembled WGS sequence"/>
</dbReference>
<comment type="caution">
    <text evidence="2">The sequence shown here is derived from an EMBL/GenBank/DDBJ whole genome shotgun (WGS) entry which is preliminary data.</text>
</comment>
<organism evidence="2 3">
    <name type="scientific">Popillia japonica</name>
    <name type="common">Japanese beetle</name>
    <dbReference type="NCBI Taxonomy" id="7064"/>
    <lineage>
        <taxon>Eukaryota</taxon>
        <taxon>Metazoa</taxon>
        <taxon>Ecdysozoa</taxon>
        <taxon>Arthropoda</taxon>
        <taxon>Hexapoda</taxon>
        <taxon>Insecta</taxon>
        <taxon>Pterygota</taxon>
        <taxon>Neoptera</taxon>
        <taxon>Endopterygota</taxon>
        <taxon>Coleoptera</taxon>
        <taxon>Polyphaga</taxon>
        <taxon>Scarabaeiformia</taxon>
        <taxon>Scarabaeidae</taxon>
        <taxon>Rutelinae</taxon>
        <taxon>Popillia</taxon>
    </lineage>
</organism>
<evidence type="ECO:0000313" key="2">
    <source>
        <dbReference type="EMBL" id="KAK9727697.1"/>
    </source>
</evidence>
<keyword evidence="3" id="KW-1185">Reference proteome</keyword>
<sequence length="690" mass="72118">MSNSCLRTCTIVLFYCAVLFAHVSITGSVRDSHLSIKRSNRNENGRSALDLLYRNHPSLRNAMLTENMRSLLLSLRRKKRMPHHGRSYKLWRTTSTSSAKKRKTMRPPLIDVNDIESPISRQKHQCQLPDTNNNLVGLEDADAPISVVRQQVGAESKSSISAVSRIKRKREANKRVTPIFDPIIITQAVETGAGRNTMERRQAVEETQTTCITILDNVTGVPPDQGGTTQAGETAATTITTPAAGDTGATTVVAPAVGDTGATTVAASAASDTGATTTVAPVAGDTGATTTVTPAAGDTGANTTVAPAAGDTGATTTVTPAAGDTGANTTVAPAAGDTGANTTVAPAAGDTGANTTVAPAVAGDTGANTTVAPAAGDTGATTIAAPGDTGATTIAAPVGGDNGTVTSVAPSSVDTTPVKAAGPPSIKGNVDVNAGKVTKPQVVAMSTTPGALKAAVQPHNEVTTINTSKISETLDEILESVESLANQKSASEDFPCHVEGSWISEAGGVRLELKIKNNNSLDVSIIDLDGKKQSKVKLTDGPGFLSNASWSITGFIPLEKKSMIILNAVNDNQNQLATFIGECKVCHHIETMTGHWLLMRMARDCNDQKDTFKLFSDLWRRDMIDELKKKQRNKIHMLSTQPQRLVQQTTHPVTVSGDKSQTQTSPPSGKTHLTTCFTVTTTPGTSTTKK</sequence>
<name>A0AAW1L3J8_POPJA</name>
<proteinExistence type="predicted"/>
<dbReference type="EMBL" id="JASPKY010000176">
    <property type="protein sequence ID" value="KAK9727697.1"/>
    <property type="molecule type" value="Genomic_DNA"/>
</dbReference>
<accession>A0AAW1L3J8</accession>
<feature type="region of interest" description="Disordered" evidence="1">
    <location>
        <begin position="291"/>
        <end position="313"/>
    </location>
</feature>
<protein>
    <submittedName>
        <fullName evidence="2">Uncharacterized protein</fullName>
    </submittedName>
</protein>
<dbReference type="AlphaFoldDB" id="A0AAW1L3J8"/>
<evidence type="ECO:0000256" key="1">
    <source>
        <dbReference type="SAM" id="MobiDB-lite"/>
    </source>
</evidence>
<dbReference type="InterPro" id="IPR036896">
    <property type="entry name" value="Avidin-like_sf"/>
</dbReference>
<reference evidence="2 3" key="1">
    <citation type="journal article" date="2024" name="BMC Genomics">
        <title>De novo assembly and annotation of Popillia japonica's genome with initial clues to its potential as an invasive pest.</title>
        <authorList>
            <person name="Cucini C."/>
            <person name="Boschi S."/>
            <person name="Funari R."/>
            <person name="Cardaioli E."/>
            <person name="Iannotti N."/>
            <person name="Marturano G."/>
            <person name="Paoli F."/>
            <person name="Bruttini M."/>
            <person name="Carapelli A."/>
            <person name="Frati F."/>
            <person name="Nardi F."/>
        </authorList>
    </citation>
    <scope>NUCLEOTIDE SEQUENCE [LARGE SCALE GENOMIC DNA]</scope>
    <source>
        <strain evidence="2">DMR45628</strain>
    </source>
</reference>
<dbReference type="Gene3D" id="2.40.128.30">
    <property type="entry name" value="Avidin-like"/>
    <property type="match status" value="1"/>
</dbReference>
<evidence type="ECO:0000313" key="3">
    <source>
        <dbReference type="Proteomes" id="UP001458880"/>
    </source>
</evidence>
<feature type="region of interest" description="Disordered" evidence="1">
    <location>
        <begin position="644"/>
        <end position="677"/>
    </location>
</feature>